<dbReference type="GO" id="GO:0015920">
    <property type="term" value="P:lipopolysaccharide transport"/>
    <property type="evidence" value="ECO:0007669"/>
    <property type="project" value="TreeGrafter"/>
</dbReference>
<dbReference type="AlphaFoldDB" id="A0A381XR50"/>
<dbReference type="GO" id="GO:0030288">
    <property type="term" value="C:outer membrane-bounded periplasmic space"/>
    <property type="evidence" value="ECO:0007669"/>
    <property type="project" value="TreeGrafter"/>
</dbReference>
<keyword evidence="1" id="KW-0732">Signal</keyword>
<feature type="domain" description="Organic solvent tolerance-like N-terminal" evidence="2">
    <location>
        <begin position="194"/>
        <end position="303"/>
    </location>
</feature>
<dbReference type="PANTHER" id="PTHR36504:SF1">
    <property type="entry name" value="LIPOPOLYSACCHARIDE EXPORT SYSTEM PROTEIN LPTA"/>
    <property type="match status" value="1"/>
</dbReference>
<dbReference type="InterPro" id="IPR005653">
    <property type="entry name" value="OstA-like_N"/>
</dbReference>
<sequence length="430" mass="46414">QNAGEYMVAESIDVSLAGDDGVVTSLEARQKVEIALHDEDAESNRMIRAGIMTVGGDGAGELSKMVFAEDVEFRSRGFVGADQESLVITSDRLEASLAGRLGAMDSARFTGHVEFSNGDTEGEASLVFYDINAGVVRLRSYGGEGNTPQMMDPNVEIEAEEIDLALNGTGIRAKGNVRSLLSFAGIFTSTTPSYVKADQLIYDSSDRRTIYSGGARLWQGNTAIQGDTIELHQDSADVKAIGNVRSTFILEEIDEGTNEVKEVPTIGVANAMHYEGVARRATYTEQAHVNGPQGDLSGNEVELYFGRSHRELDRVESRERVKLLLTGVTATGVHLTYFTADGRYVMGGAPVQILEELPGECRETQGKTLTFYRSSETVSVDGNREVRTITRTIPADPAEDLAKALSITRNGDGGDLVSQIPGNCPQPQFN</sequence>
<evidence type="ECO:0000259" key="2">
    <source>
        <dbReference type="Pfam" id="PF03968"/>
    </source>
</evidence>
<name>A0A381XR50_9ZZZZ</name>
<dbReference type="InterPro" id="IPR052037">
    <property type="entry name" value="LPS_export_LptA"/>
</dbReference>
<evidence type="ECO:0000313" key="3">
    <source>
        <dbReference type="EMBL" id="SVA67205.1"/>
    </source>
</evidence>
<organism evidence="3">
    <name type="scientific">marine metagenome</name>
    <dbReference type="NCBI Taxonomy" id="408172"/>
    <lineage>
        <taxon>unclassified sequences</taxon>
        <taxon>metagenomes</taxon>
        <taxon>ecological metagenomes</taxon>
    </lineage>
</organism>
<feature type="non-terminal residue" evidence="3">
    <location>
        <position position="1"/>
    </location>
</feature>
<evidence type="ECO:0000256" key="1">
    <source>
        <dbReference type="ARBA" id="ARBA00022729"/>
    </source>
</evidence>
<gene>
    <name evidence="3" type="ORF">METZ01_LOCUS120059</name>
</gene>
<dbReference type="GO" id="GO:0017089">
    <property type="term" value="F:glycolipid transfer activity"/>
    <property type="evidence" value="ECO:0007669"/>
    <property type="project" value="TreeGrafter"/>
</dbReference>
<dbReference type="EMBL" id="UINC01016071">
    <property type="protein sequence ID" value="SVA67205.1"/>
    <property type="molecule type" value="Genomic_DNA"/>
</dbReference>
<protein>
    <recommendedName>
        <fullName evidence="2">Organic solvent tolerance-like N-terminal domain-containing protein</fullName>
    </recommendedName>
</protein>
<dbReference type="PANTHER" id="PTHR36504">
    <property type="entry name" value="LIPOPOLYSACCHARIDE EXPORT SYSTEM PROTEIN LPTA"/>
    <property type="match status" value="1"/>
</dbReference>
<accession>A0A381XR50</accession>
<reference evidence="3" key="1">
    <citation type="submission" date="2018-05" db="EMBL/GenBank/DDBJ databases">
        <authorList>
            <person name="Lanie J.A."/>
            <person name="Ng W.-L."/>
            <person name="Kazmierczak K.M."/>
            <person name="Andrzejewski T.M."/>
            <person name="Davidsen T.M."/>
            <person name="Wayne K.J."/>
            <person name="Tettelin H."/>
            <person name="Glass J.I."/>
            <person name="Rusch D."/>
            <person name="Podicherti R."/>
            <person name="Tsui H.-C.T."/>
            <person name="Winkler M.E."/>
        </authorList>
    </citation>
    <scope>NUCLEOTIDE SEQUENCE</scope>
</reference>
<dbReference type="Pfam" id="PF03968">
    <property type="entry name" value="LptD_N"/>
    <property type="match status" value="1"/>
</dbReference>
<dbReference type="GO" id="GO:0009279">
    <property type="term" value="C:cell outer membrane"/>
    <property type="evidence" value="ECO:0007669"/>
    <property type="project" value="TreeGrafter"/>
</dbReference>
<proteinExistence type="predicted"/>
<dbReference type="Gene3D" id="2.60.450.10">
    <property type="entry name" value="Lipopolysaccharide (LPS) transport protein A like domain"/>
    <property type="match status" value="1"/>
</dbReference>